<organism evidence="6 7">
    <name type="scientific">Pseudomonas nitroreducens</name>
    <dbReference type="NCBI Taxonomy" id="46680"/>
    <lineage>
        <taxon>Bacteria</taxon>
        <taxon>Pseudomonadati</taxon>
        <taxon>Pseudomonadota</taxon>
        <taxon>Gammaproteobacteria</taxon>
        <taxon>Pseudomonadales</taxon>
        <taxon>Pseudomonadaceae</taxon>
        <taxon>Pseudomonas</taxon>
    </lineage>
</organism>
<dbReference type="Gene3D" id="1.10.443.10">
    <property type="entry name" value="Intergrase catalytic core"/>
    <property type="match status" value="1"/>
</dbReference>
<comment type="similarity">
    <text evidence="1">Belongs to the 'phage' integrase family.</text>
</comment>
<dbReference type="InterPro" id="IPR038488">
    <property type="entry name" value="Integrase_DNA-bd_sf"/>
</dbReference>
<keyword evidence="4" id="KW-0233">DNA recombination</keyword>
<dbReference type="InterPro" id="IPR011010">
    <property type="entry name" value="DNA_brk_join_enz"/>
</dbReference>
<dbReference type="InterPro" id="IPR013762">
    <property type="entry name" value="Integrase-like_cat_sf"/>
</dbReference>
<dbReference type="InterPro" id="IPR050808">
    <property type="entry name" value="Phage_Integrase"/>
</dbReference>
<evidence type="ECO:0000256" key="2">
    <source>
        <dbReference type="ARBA" id="ARBA00022908"/>
    </source>
</evidence>
<proteinExistence type="inferred from homology"/>
<keyword evidence="2" id="KW-0229">DNA integration</keyword>
<dbReference type="InterPro" id="IPR010998">
    <property type="entry name" value="Integrase_recombinase_N"/>
</dbReference>
<dbReference type="AlphaFoldDB" id="A0A2D0ADS7"/>
<dbReference type="Gene3D" id="3.30.160.390">
    <property type="entry name" value="Integrase, DNA-binding domain"/>
    <property type="match status" value="1"/>
</dbReference>
<dbReference type="Gene3D" id="1.10.150.130">
    <property type="match status" value="1"/>
</dbReference>
<dbReference type="InterPro" id="IPR025166">
    <property type="entry name" value="Integrase_DNA_bind_dom"/>
</dbReference>
<gene>
    <name evidence="6" type="ORF">CEG18_11835</name>
</gene>
<dbReference type="EMBL" id="NJBA01000004">
    <property type="protein sequence ID" value="OWP50242.1"/>
    <property type="molecule type" value="Genomic_DNA"/>
</dbReference>
<dbReference type="PANTHER" id="PTHR30629">
    <property type="entry name" value="PROPHAGE INTEGRASE"/>
    <property type="match status" value="1"/>
</dbReference>
<evidence type="ECO:0000256" key="1">
    <source>
        <dbReference type="ARBA" id="ARBA00008857"/>
    </source>
</evidence>
<evidence type="ECO:0000259" key="5">
    <source>
        <dbReference type="Pfam" id="PF13356"/>
    </source>
</evidence>
<evidence type="ECO:0000313" key="6">
    <source>
        <dbReference type="EMBL" id="OWP50242.1"/>
    </source>
</evidence>
<reference evidence="6 7" key="1">
    <citation type="submission" date="2017-06" db="EMBL/GenBank/DDBJ databases">
        <title>Draft genome of Pseudomonas nitroreducens DF05.</title>
        <authorList>
            <person name="Iyer R."/>
        </authorList>
    </citation>
    <scope>NUCLEOTIDE SEQUENCE [LARGE SCALE GENOMIC DNA]</scope>
    <source>
        <strain evidence="6 7">DF05</strain>
    </source>
</reference>
<dbReference type="Pfam" id="PF13356">
    <property type="entry name" value="Arm-DNA-bind_3"/>
    <property type="match status" value="1"/>
</dbReference>
<protein>
    <submittedName>
        <fullName evidence="6">Integrase</fullName>
    </submittedName>
</protein>
<comment type="caution">
    <text evidence="6">The sequence shown here is derived from an EMBL/GenBank/DDBJ whole genome shotgun (WGS) entry which is preliminary data.</text>
</comment>
<accession>A0A2D0ADS7</accession>
<dbReference type="Proteomes" id="UP000198145">
    <property type="component" value="Unassembled WGS sequence"/>
</dbReference>
<dbReference type="GO" id="GO:0015074">
    <property type="term" value="P:DNA integration"/>
    <property type="evidence" value="ECO:0007669"/>
    <property type="project" value="UniProtKB-KW"/>
</dbReference>
<dbReference type="GO" id="GO:0003677">
    <property type="term" value="F:DNA binding"/>
    <property type="evidence" value="ECO:0007669"/>
    <property type="project" value="UniProtKB-KW"/>
</dbReference>
<sequence length="424" mass="47878">MRGYRLISLRSALVRDNCHRILSPMLTDKQVRSLKPEPGRDYVKSDGRGARGEGVLLLKVRENGTKEFYYQWHVQGKKKQRKLGTWPALGLAEAREKVRQQSPSTEGDGSLADLIDSYLGKLDTEGAASAGNVRWAMGKYVTGPWPHLAKRAASEIEPGDIRDILAKMIGDGVTTYCNRVRSSLHAAYQHGLGQEFNPRSYGSTSVRFGLKYNPVASIPVQEDWERAGQRALSTEELATLWNLLPEQLSLVTAELIKFLIASGGQRPEQLLGSDRRMFQKDHYAIRSLKGVEGERQIHLVPFNVLSKACLARLEPITGEAPYPFMGRYENDSINAQSLSRAVTKLYKRHVDKFDGPFTLRDLRRTCKTLMGVAGISKETRDRIQGHAFNDVSSKHYDRYDYFKEKREGLRAWATWLVKVAKVKP</sequence>
<evidence type="ECO:0000256" key="3">
    <source>
        <dbReference type="ARBA" id="ARBA00023125"/>
    </source>
</evidence>
<evidence type="ECO:0000256" key="4">
    <source>
        <dbReference type="ARBA" id="ARBA00023172"/>
    </source>
</evidence>
<dbReference type="PANTHER" id="PTHR30629:SF2">
    <property type="entry name" value="PROPHAGE INTEGRASE INTS-RELATED"/>
    <property type="match status" value="1"/>
</dbReference>
<name>A0A2D0ADS7_PSENT</name>
<evidence type="ECO:0000313" key="7">
    <source>
        <dbReference type="Proteomes" id="UP000198145"/>
    </source>
</evidence>
<keyword evidence="3" id="KW-0238">DNA-binding</keyword>
<feature type="domain" description="Integrase DNA-binding" evidence="5">
    <location>
        <begin position="26"/>
        <end position="100"/>
    </location>
</feature>
<dbReference type="SUPFAM" id="SSF56349">
    <property type="entry name" value="DNA breaking-rejoining enzymes"/>
    <property type="match status" value="1"/>
</dbReference>
<dbReference type="GO" id="GO:0006310">
    <property type="term" value="P:DNA recombination"/>
    <property type="evidence" value="ECO:0007669"/>
    <property type="project" value="UniProtKB-KW"/>
</dbReference>